<dbReference type="InterPro" id="IPR001732">
    <property type="entry name" value="UDP-Glc/GDP-Man_DH_N"/>
</dbReference>
<dbReference type="GO" id="GO:0051287">
    <property type="term" value="F:NAD binding"/>
    <property type="evidence" value="ECO:0007669"/>
    <property type="project" value="InterPro"/>
</dbReference>
<evidence type="ECO:0000256" key="2">
    <source>
        <dbReference type="ARBA" id="ARBA00012935"/>
    </source>
</evidence>
<evidence type="ECO:0000259" key="9">
    <source>
        <dbReference type="SMART" id="SM00984"/>
    </source>
</evidence>
<evidence type="ECO:0000256" key="7">
    <source>
        <dbReference type="ARBA" id="ARBA00049130"/>
    </source>
</evidence>
<dbReference type="InterPro" id="IPR014026">
    <property type="entry name" value="UDP-Glc/GDP-Man_DH_dimer"/>
</dbReference>
<dbReference type="PANTHER" id="PTHR43491:SF2">
    <property type="entry name" value="UDP-N-ACETYL-D-MANNOSAMINE DEHYDROGENASE"/>
    <property type="match status" value="1"/>
</dbReference>
<dbReference type="InterPro" id="IPR008927">
    <property type="entry name" value="6-PGluconate_DH-like_C_sf"/>
</dbReference>
<dbReference type="Pfam" id="PF03721">
    <property type="entry name" value="UDPG_MGDP_dh_N"/>
    <property type="match status" value="1"/>
</dbReference>
<keyword evidence="11" id="KW-1185">Reference proteome</keyword>
<evidence type="ECO:0000256" key="3">
    <source>
        <dbReference type="ARBA" id="ARBA00016796"/>
    </source>
</evidence>
<evidence type="ECO:0000256" key="1">
    <source>
        <dbReference type="ARBA" id="ARBA00006601"/>
    </source>
</evidence>
<sequence>MAKKAKSKEKVCVVGLGFIGLPLAVSLANSGAEVVGYDLRREIVDRVNKGQSHVFEPGLEETLRKVLKNGNFRATQLASEMQKYKFVIITVGTPTDSNGYPILDQVESAAKTIGENLRKGQVVILKSTVPPLTTEEFVAPLLEKASGLKLGADFGIAFVPERTIEGQAMRELKTLTKVIGASDQKTAKEVEKLFKSLGGTIVKVSSPRIAELIKLMDNTYRDTNIALANEFAKAANVLGLDVIEAIQAANKDYERNKILIPGAGVGGSCLTKDPLILAHVSEKAGESLPLIRVARKVNNEMPEKIFNLVRSVLKRNKREIRNSKIAILGLTFKRDTNDLRETPAKVIYDLLNREGAQIVLYDRFAFPEDVEKLFKTKKVENLEEACKNADCLVIATDHSEFRELKLKRIKELMRTPCIIDGRHMINPNFALDLGFDFEGIGRPKEYFERK</sequence>
<dbReference type="PANTHER" id="PTHR43491">
    <property type="entry name" value="UDP-N-ACETYL-D-MANNOSAMINE DEHYDROGENASE"/>
    <property type="match status" value="1"/>
</dbReference>
<dbReference type="InterPro" id="IPR017476">
    <property type="entry name" value="UDP-Glc/GDP-Man"/>
</dbReference>
<evidence type="ECO:0000313" key="10">
    <source>
        <dbReference type="EMBL" id="HIK00700.1"/>
    </source>
</evidence>
<name>A0A832UVV0_9ARCH</name>
<proteinExistence type="inferred from homology"/>
<protein>
    <recommendedName>
        <fullName evidence="3">UDP-N-acetyl-D-mannosamine dehydrogenase</fullName>
        <ecNumber evidence="2">1.1.1.336</ecNumber>
    </recommendedName>
    <alternativeName>
        <fullName evidence="6">UDP-ManNAc 6-dehydrogenase</fullName>
    </alternativeName>
</protein>
<dbReference type="InterPro" id="IPR028359">
    <property type="entry name" value="UDP_ManNAc/GlcNAc_DH"/>
</dbReference>
<keyword evidence="5" id="KW-0520">NAD</keyword>
<dbReference type="InterPro" id="IPR036291">
    <property type="entry name" value="NAD(P)-bd_dom_sf"/>
</dbReference>
<dbReference type="Pfam" id="PF03720">
    <property type="entry name" value="UDPG_MGDP_dh_C"/>
    <property type="match status" value="1"/>
</dbReference>
<organism evidence="10 11">
    <name type="scientific">Candidatus Naiadarchaeum limnaeum</name>
    <dbReference type="NCBI Taxonomy" id="2756139"/>
    <lineage>
        <taxon>Archaea</taxon>
        <taxon>Candidatus Undinarchaeota</taxon>
        <taxon>Candidatus Undinarchaeia</taxon>
        <taxon>Candidatus Naiadarchaeales</taxon>
        <taxon>Candidatus Naiadarchaeaceae</taxon>
        <taxon>Candidatus Naiadarchaeum</taxon>
    </lineage>
</organism>
<dbReference type="SUPFAM" id="SSF52413">
    <property type="entry name" value="UDP-glucose/GDP-mannose dehydrogenase C-terminal domain"/>
    <property type="match status" value="1"/>
</dbReference>
<dbReference type="PIRSF" id="PIRSF000124">
    <property type="entry name" value="UDPglc_GDPman_dh"/>
    <property type="match status" value="1"/>
</dbReference>
<dbReference type="EC" id="1.1.1.336" evidence="2"/>
<comment type="caution">
    <text evidence="10">The sequence shown here is derived from an EMBL/GenBank/DDBJ whole genome shotgun (WGS) entry which is preliminary data.</text>
</comment>
<dbReference type="NCBIfam" id="TIGR03026">
    <property type="entry name" value="NDP-sugDHase"/>
    <property type="match status" value="1"/>
</dbReference>
<comment type="similarity">
    <text evidence="1 8">Belongs to the UDP-glucose/GDP-mannose dehydrogenase family.</text>
</comment>
<dbReference type="InterPro" id="IPR036220">
    <property type="entry name" value="UDP-Glc/GDP-Man_DH_C_sf"/>
</dbReference>
<dbReference type="Gene3D" id="3.40.50.720">
    <property type="entry name" value="NAD(P)-binding Rossmann-like Domain"/>
    <property type="match status" value="2"/>
</dbReference>
<dbReference type="SUPFAM" id="SSF48179">
    <property type="entry name" value="6-phosphogluconate dehydrogenase C-terminal domain-like"/>
    <property type="match status" value="1"/>
</dbReference>
<dbReference type="EMBL" id="DVAB01000033">
    <property type="protein sequence ID" value="HIK00700.1"/>
    <property type="molecule type" value="Genomic_DNA"/>
</dbReference>
<dbReference type="SUPFAM" id="SSF51735">
    <property type="entry name" value="NAD(P)-binding Rossmann-fold domains"/>
    <property type="match status" value="1"/>
</dbReference>
<feature type="domain" description="UDP-glucose/GDP-mannose dehydrogenase C-terminal" evidence="9">
    <location>
        <begin position="326"/>
        <end position="427"/>
    </location>
</feature>
<dbReference type="PIRSF" id="PIRSF500136">
    <property type="entry name" value="UDP_ManNAc_DH"/>
    <property type="match status" value="1"/>
</dbReference>
<evidence type="ECO:0000256" key="5">
    <source>
        <dbReference type="ARBA" id="ARBA00023027"/>
    </source>
</evidence>
<gene>
    <name evidence="10" type="ORF">H1016_04120</name>
</gene>
<dbReference type="GO" id="GO:0000271">
    <property type="term" value="P:polysaccharide biosynthetic process"/>
    <property type="evidence" value="ECO:0007669"/>
    <property type="project" value="InterPro"/>
</dbReference>
<dbReference type="InterPro" id="IPR014027">
    <property type="entry name" value="UDP-Glc/GDP-Man_DH_C"/>
</dbReference>
<dbReference type="GO" id="GO:0089714">
    <property type="term" value="F:UDP-N-acetyl-D-mannosamine dehydrogenase activity"/>
    <property type="evidence" value="ECO:0007669"/>
    <property type="project" value="UniProtKB-EC"/>
</dbReference>
<dbReference type="SMART" id="SM00984">
    <property type="entry name" value="UDPG_MGDP_dh_C"/>
    <property type="match status" value="1"/>
</dbReference>
<evidence type="ECO:0000256" key="8">
    <source>
        <dbReference type="PIRNR" id="PIRNR000124"/>
    </source>
</evidence>
<dbReference type="Proteomes" id="UP000646946">
    <property type="component" value="Unassembled WGS sequence"/>
</dbReference>
<comment type="catalytic activity">
    <reaction evidence="7">
        <text>UDP-N-acetyl-alpha-D-mannosamine + 2 NAD(+) + H2O = UDP-N-acetyl-alpha-D-mannosaminouronate + 2 NADH + 3 H(+)</text>
        <dbReference type="Rhea" id="RHEA:25780"/>
        <dbReference type="ChEBI" id="CHEBI:15377"/>
        <dbReference type="ChEBI" id="CHEBI:15378"/>
        <dbReference type="ChEBI" id="CHEBI:57540"/>
        <dbReference type="ChEBI" id="CHEBI:57945"/>
        <dbReference type="ChEBI" id="CHEBI:68623"/>
        <dbReference type="ChEBI" id="CHEBI:70731"/>
        <dbReference type="EC" id="1.1.1.336"/>
    </reaction>
</comment>
<dbReference type="Pfam" id="PF00984">
    <property type="entry name" value="UDPG_MGDP_dh"/>
    <property type="match status" value="1"/>
</dbReference>
<accession>A0A832UVV0</accession>
<dbReference type="GO" id="GO:0016628">
    <property type="term" value="F:oxidoreductase activity, acting on the CH-CH group of donors, NAD or NADP as acceptor"/>
    <property type="evidence" value="ECO:0007669"/>
    <property type="project" value="InterPro"/>
</dbReference>
<reference evidence="10 11" key="1">
    <citation type="journal article" name="Nat. Commun.">
        <title>Undinarchaeota illuminate DPANN phylogeny and the impact of gene transfer on archaeal evolution.</title>
        <authorList>
            <person name="Dombrowski N."/>
            <person name="Williams T.A."/>
            <person name="Sun J."/>
            <person name="Woodcroft B.J."/>
            <person name="Lee J.H."/>
            <person name="Minh B.Q."/>
            <person name="Rinke C."/>
            <person name="Spang A."/>
        </authorList>
    </citation>
    <scope>NUCLEOTIDE SEQUENCE [LARGE SCALE GENOMIC DNA]</scope>
    <source>
        <strain evidence="10">MAG_bin1129</strain>
    </source>
</reference>
<evidence type="ECO:0000256" key="4">
    <source>
        <dbReference type="ARBA" id="ARBA00023002"/>
    </source>
</evidence>
<evidence type="ECO:0000256" key="6">
    <source>
        <dbReference type="ARBA" id="ARBA00030172"/>
    </source>
</evidence>
<keyword evidence="4" id="KW-0560">Oxidoreductase</keyword>
<dbReference type="AlphaFoldDB" id="A0A832UVV0"/>
<evidence type="ECO:0000313" key="11">
    <source>
        <dbReference type="Proteomes" id="UP000646946"/>
    </source>
</evidence>